<accession>G7W8T5</accession>
<reference evidence="4" key="1">
    <citation type="submission" date="2011-11" db="EMBL/GenBank/DDBJ databases">
        <title>Complete sequence of Desulfosporosinus orientis DSM 765.</title>
        <authorList>
            <person name="Lucas S."/>
            <person name="Han J."/>
            <person name="Lapidus A."/>
            <person name="Cheng J.-F."/>
            <person name="Goodwin L."/>
            <person name="Pitluck S."/>
            <person name="Peters L."/>
            <person name="Ovchinnikova G."/>
            <person name="Teshima H."/>
            <person name="Detter J.C."/>
            <person name="Han C."/>
            <person name="Tapia R."/>
            <person name="Land M."/>
            <person name="Hauser L."/>
            <person name="Kyrpides N."/>
            <person name="Ivanova N."/>
            <person name="Pagani I."/>
            <person name="Pester M."/>
            <person name="Spring S."/>
            <person name="Ollivier B."/>
            <person name="Rattei T."/>
            <person name="Klenk H.-P."/>
            <person name="Wagner M."/>
            <person name="Loy A."/>
            <person name="Woyke T."/>
        </authorList>
    </citation>
    <scope>NUCLEOTIDE SEQUENCE [LARGE SCALE GENOMIC DNA]</scope>
    <source>
        <strain evidence="4">ATCC 19365 / DSM 765 / NCIMB 8382 / VKM B-1628</strain>
    </source>
</reference>
<sequence>MRKSLLVLLICLSIVASVTGCSDQTDLNNKIQSLEDKNKDFQMELDKINSLSILFEDYKDKQRLVPKESQIYALPIQGLTKLHIIEPNTVIQVLDAAQCQDKQLWLYVSIPVYDTPINSKGWIPESETIKLTKANIGQVQGDISLKKGTPIYEVDEFNKISDASSTKITNDVRGRILKREGSFVYLMSPGGWDFWVEEKYLIYPKID</sequence>
<dbReference type="Proteomes" id="UP000006346">
    <property type="component" value="Chromosome"/>
</dbReference>
<dbReference type="PROSITE" id="PS51257">
    <property type="entry name" value="PROKAR_LIPOPROTEIN"/>
    <property type="match status" value="1"/>
</dbReference>
<reference evidence="3 4" key="2">
    <citation type="journal article" date="2012" name="J. Bacteriol.">
        <title>Complete genome sequences of Desulfosporosinus orientis DSM765T, Desulfosporosinus youngiae DSM17734T, Desulfosporosinus meridiei DSM13257T, and Desulfosporosinus acidiphilus DSM22704T.</title>
        <authorList>
            <person name="Pester M."/>
            <person name="Brambilla E."/>
            <person name="Alazard D."/>
            <person name="Rattei T."/>
            <person name="Weinmaier T."/>
            <person name="Han J."/>
            <person name="Lucas S."/>
            <person name="Lapidus A."/>
            <person name="Cheng J.F."/>
            <person name="Goodwin L."/>
            <person name="Pitluck S."/>
            <person name="Peters L."/>
            <person name="Ovchinnikova G."/>
            <person name="Teshima H."/>
            <person name="Detter J.C."/>
            <person name="Han C.S."/>
            <person name="Tapia R."/>
            <person name="Land M.L."/>
            <person name="Hauser L."/>
            <person name="Kyrpides N.C."/>
            <person name="Ivanova N.N."/>
            <person name="Pagani I."/>
            <person name="Huntmann M."/>
            <person name="Wei C.L."/>
            <person name="Davenport K.W."/>
            <person name="Daligault H."/>
            <person name="Chain P.S."/>
            <person name="Chen A."/>
            <person name="Mavromatis K."/>
            <person name="Markowitz V."/>
            <person name="Szeto E."/>
            <person name="Mikhailova N."/>
            <person name="Pati A."/>
            <person name="Wagner M."/>
            <person name="Woyke T."/>
            <person name="Ollivier B."/>
            <person name="Klenk H.P."/>
            <person name="Spring S."/>
            <person name="Loy A."/>
        </authorList>
    </citation>
    <scope>NUCLEOTIDE SEQUENCE [LARGE SCALE GENOMIC DNA]</scope>
    <source>
        <strain evidence="4">ATCC 19365 / DSM 765 / NCIMB 8382 / VKM B-1628</strain>
    </source>
</reference>
<keyword evidence="4" id="KW-1185">Reference proteome</keyword>
<feature type="chain" id="PRO_5038674879" description="SH3 domain-containing protein" evidence="2">
    <location>
        <begin position="21"/>
        <end position="207"/>
    </location>
</feature>
<feature type="signal peptide" evidence="2">
    <location>
        <begin position="1"/>
        <end position="20"/>
    </location>
</feature>
<organism evidence="3 4">
    <name type="scientific">Desulfosporosinus orientis (strain ATCC 19365 / DSM 765 / NCIMB 8382 / VKM B-1628 / Singapore I)</name>
    <name type="common">Desulfotomaculum orientis</name>
    <dbReference type="NCBI Taxonomy" id="768706"/>
    <lineage>
        <taxon>Bacteria</taxon>
        <taxon>Bacillati</taxon>
        <taxon>Bacillota</taxon>
        <taxon>Clostridia</taxon>
        <taxon>Eubacteriales</taxon>
        <taxon>Desulfitobacteriaceae</taxon>
        <taxon>Desulfosporosinus</taxon>
    </lineage>
</organism>
<evidence type="ECO:0000256" key="2">
    <source>
        <dbReference type="SAM" id="SignalP"/>
    </source>
</evidence>
<dbReference type="RefSeq" id="WP_014184610.1">
    <property type="nucleotide sequence ID" value="NC_016584.1"/>
</dbReference>
<evidence type="ECO:0000313" key="4">
    <source>
        <dbReference type="Proteomes" id="UP000006346"/>
    </source>
</evidence>
<proteinExistence type="predicted"/>
<name>G7W8T5_DESOD</name>
<keyword evidence="1" id="KW-0175">Coiled coil</keyword>
<dbReference type="STRING" id="768706.Desor_2193"/>
<protein>
    <recommendedName>
        <fullName evidence="5">SH3 domain-containing protein</fullName>
    </recommendedName>
</protein>
<dbReference type="HOGENOM" id="CLU_1324652_0_0_9"/>
<evidence type="ECO:0000256" key="1">
    <source>
        <dbReference type="SAM" id="Coils"/>
    </source>
</evidence>
<dbReference type="AlphaFoldDB" id="G7W8T5"/>
<evidence type="ECO:0000313" key="3">
    <source>
        <dbReference type="EMBL" id="AET67795.1"/>
    </source>
</evidence>
<dbReference type="PATRIC" id="fig|768706.3.peg.2211"/>
<dbReference type="EMBL" id="CP003108">
    <property type="protein sequence ID" value="AET67795.1"/>
    <property type="molecule type" value="Genomic_DNA"/>
</dbReference>
<dbReference type="KEGG" id="dor:Desor_2193"/>
<feature type="coiled-coil region" evidence="1">
    <location>
        <begin position="24"/>
        <end position="51"/>
    </location>
</feature>
<dbReference type="eggNOG" id="ENOG5033MTN">
    <property type="taxonomic scope" value="Bacteria"/>
</dbReference>
<evidence type="ECO:0008006" key="5">
    <source>
        <dbReference type="Google" id="ProtNLM"/>
    </source>
</evidence>
<dbReference type="OrthoDB" id="1797351at2"/>
<keyword evidence="2" id="KW-0732">Signal</keyword>
<gene>
    <name evidence="3" type="ordered locus">Desor_2193</name>
</gene>